<feature type="transmembrane region" description="Helical" evidence="7">
    <location>
        <begin position="391"/>
        <end position="416"/>
    </location>
</feature>
<keyword evidence="3 6" id="KW-0812">Transmembrane</keyword>
<evidence type="ECO:0000313" key="9">
    <source>
        <dbReference type="Proteomes" id="UP000024547"/>
    </source>
</evidence>
<dbReference type="EMBL" id="AWFH01000012">
    <property type="protein sequence ID" value="KCZ61679.1"/>
    <property type="molecule type" value="Genomic_DNA"/>
</dbReference>
<protein>
    <recommendedName>
        <fullName evidence="6">Transporter</fullName>
    </recommendedName>
</protein>
<name>A0A059E143_9PROT</name>
<dbReference type="InterPro" id="IPR047218">
    <property type="entry name" value="YocR/YhdH-like"/>
</dbReference>
<reference evidence="8 9" key="1">
    <citation type="journal article" date="2014" name="Antonie Van Leeuwenhoek">
        <title>Hyphomonas beringensis sp. nov. and Hyphomonas chukchiensis sp. nov., isolated from surface seawater of the Bering Sea and Chukchi Sea.</title>
        <authorList>
            <person name="Li C."/>
            <person name="Lai Q."/>
            <person name="Li G."/>
            <person name="Dong C."/>
            <person name="Wang J."/>
            <person name="Liao Y."/>
            <person name="Shao Z."/>
        </authorList>
    </citation>
    <scope>NUCLEOTIDE SEQUENCE [LARGE SCALE GENOMIC DNA]</scope>
    <source>
        <strain evidence="8 9">22II1-22F38</strain>
    </source>
</reference>
<dbReference type="PROSITE" id="PS50267">
    <property type="entry name" value="NA_NEUROTRAN_SYMP_3"/>
    <property type="match status" value="1"/>
</dbReference>
<evidence type="ECO:0000313" key="8">
    <source>
        <dbReference type="EMBL" id="KCZ61679.1"/>
    </source>
</evidence>
<dbReference type="PRINTS" id="PR00176">
    <property type="entry name" value="NANEUSMPORT"/>
</dbReference>
<dbReference type="PATRIC" id="fig|1280948.3.peg.1588"/>
<dbReference type="CDD" id="cd10336">
    <property type="entry name" value="SLC6sbd_Tyt1-Like"/>
    <property type="match status" value="1"/>
</dbReference>
<evidence type="ECO:0000256" key="5">
    <source>
        <dbReference type="ARBA" id="ARBA00023136"/>
    </source>
</evidence>
<dbReference type="Pfam" id="PF00209">
    <property type="entry name" value="SNF"/>
    <property type="match status" value="1"/>
</dbReference>
<keyword evidence="4 7" id="KW-1133">Transmembrane helix</keyword>
<dbReference type="RefSeq" id="WP_035550813.1">
    <property type="nucleotide sequence ID" value="NZ_AWFH01000012.1"/>
</dbReference>
<feature type="transmembrane region" description="Helical" evidence="7">
    <location>
        <begin position="322"/>
        <end position="355"/>
    </location>
</feature>
<dbReference type="GO" id="GO:0016020">
    <property type="term" value="C:membrane"/>
    <property type="evidence" value="ECO:0007669"/>
    <property type="project" value="UniProtKB-SubCell"/>
</dbReference>
<comment type="similarity">
    <text evidence="6">Belongs to the sodium:neurotransmitter symporter (SNF) (TC 2.A.22) family.</text>
</comment>
<keyword evidence="5 7" id="KW-0472">Membrane</keyword>
<feature type="transmembrane region" description="Helical" evidence="7">
    <location>
        <begin position="12"/>
        <end position="33"/>
    </location>
</feature>
<dbReference type="OrthoDB" id="9762833at2"/>
<feature type="transmembrane region" description="Helical" evidence="7">
    <location>
        <begin position="167"/>
        <end position="185"/>
    </location>
</feature>
<keyword evidence="2 6" id="KW-0813">Transport</keyword>
<gene>
    <name evidence="8" type="ORF">HY36_03795</name>
</gene>
<dbReference type="eggNOG" id="COG0733">
    <property type="taxonomic scope" value="Bacteria"/>
</dbReference>
<feature type="transmembrane region" description="Helical" evidence="7">
    <location>
        <begin position="197"/>
        <end position="216"/>
    </location>
</feature>
<dbReference type="GeneID" id="92498527"/>
<feature type="transmembrane region" description="Helical" evidence="7">
    <location>
        <begin position="236"/>
        <end position="264"/>
    </location>
</feature>
<evidence type="ECO:0000256" key="3">
    <source>
        <dbReference type="ARBA" id="ARBA00022692"/>
    </source>
</evidence>
<dbReference type="InterPro" id="IPR037272">
    <property type="entry name" value="SNS_sf"/>
</dbReference>
<dbReference type="InterPro" id="IPR000175">
    <property type="entry name" value="Na/ntran_symport"/>
</dbReference>
<dbReference type="AlphaFoldDB" id="A0A059E143"/>
<evidence type="ECO:0000256" key="1">
    <source>
        <dbReference type="ARBA" id="ARBA00004141"/>
    </source>
</evidence>
<evidence type="ECO:0000256" key="6">
    <source>
        <dbReference type="RuleBase" id="RU003732"/>
    </source>
</evidence>
<feature type="transmembrane region" description="Helical" evidence="7">
    <location>
        <begin position="45"/>
        <end position="65"/>
    </location>
</feature>
<accession>A0A059E143</accession>
<feature type="transmembrane region" description="Helical" evidence="7">
    <location>
        <begin position="96"/>
        <end position="123"/>
    </location>
</feature>
<feature type="transmembrane region" description="Helical" evidence="7">
    <location>
        <begin position="436"/>
        <end position="455"/>
    </location>
</feature>
<feature type="transmembrane region" description="Helical" evidence="7">
    <location>
        <begin position="276"/>
        <end position="302"/>
    </location>
</feature>
<evidence type="ECO:0000256" key="2">
    <source>
        <dbReference type="ARBA" id="ARBA00022448"/>
    </source>
</evidence>
<keyword evidence="9" id="KW-1185">Reference proteome</keyword>
<feature type="transmembrane region" description="Helical" evidence="7">
    <location>
        <begin position="367"/>
        <end position="385"/>
    </location>
</feature>
<organism evidence="8 9">
    <name type="scientific">Hyphomonas atlantica</name>
    <dbReference type="NCBI Taxonomy" id="1280948"/>
    <lineage>
        <taxon>Bacteria</taxon>
        <taxon>Pseudomonadati</taxon>
        <taxon>Pseudomonadota</taxon>
        <taxon>Alphaproteobacteria</taxon>
        <taxon>Hyphomonadales</taxon>
        <taxon>Hyphomonadaceae</taxon>
        <taxon>Hyphomonas</taxon>
    </lineage>
</organism>
<dbReference type="PROSITE" id="PS00610">
    <property type="entry name" value="NA_NEUROTRAN_SYMP_1"/>
    <property type="match status" value="1"/>
</dbReference>
<dbReference type="SUPFAM" id="SSF161070">
    <property type="entry name" value="SNF-like"/>
    <property type="match status" value="1"/>
</dbReference>
<dbReference type="STRING" id="1280948.HY36_03795"/>
<proteinExistence type="inferred from homology"/>
<sequence length="461" mass="48979">MAGEIGRKTDHWGSRFGFIMAAVGSSVGLGNFWRFPFTAGENGGGAFIIIYLICVLFLGLTVLMAEYAVGRKSGMSAIEGIHSLARAENKSENWQVVGWIGTLGSFFILTFYIVISAWVLAFIPQAFDGTFTRFADEAARLTAETGTTVSLADVSSTNFGQTISNKYMIGTLLAAFIALNTFIVARGVKGGIEKAATFLMPAFFILLIGIVGFALVEGDAGAAASFLLTPDFSKVTMATFLEAVGQAFFSLSVGSCLMVTYGAYLSRDTNIPRSSAIVASADTMVALIAGFAIFPIVFAFGADPAGGPGLFFVSMPIAFSQMGALGVWVGGAFFLLALFAAFTSSISLMEVGVAWLEEREGVTRPGAAMGIGFVLFMIGMGYVFSSDFIDFADIITGNIMLPLCALLLAVFAGWILSREMLTSELGEGTIMNLWRFMCRWVVPPALAFILVLGTLTKLGVI</sequence>
<dbReference type="GO" id="GO:0015293">
    <property type="term" value="F:symporter activity"/>
    <property type="evidence" value="ECO:0007669"/>
    <property type="project" value="UniProtKB-KW"/>
</dbReference>
<keyword evidence="6" id="KW-0769">Symport</keyword>
<dbReference type="NCBIfam" id="NF037979">
    <property type="entry name" value="Na_transp"/>
    <property type="match status" value="1"/>
</dbReference>
<dbReference type="PANTHER" id="PTHR42948:SF1">
    <property type="entry name" value="TRANSPORTER"/>
    <property type="match status" value="1"/>
</dbReference>
<comment type="subcellular location">
    <subcellularLocation>
        <location evidence="1">Membrane</location>
        <topology evidence="1">Multi-pass membrane protein</topology>
    </subcellularLocation>
</comment>
<evidence type="ECO:0000256" key="7">
    <source>
        <dbReference type="SAM" id="Phobius"/>
    </source>
</evidence>
<dbReference type="PANTHER" id="PTHR42948">
    <property type="entry name" value="TRANSPORTER"/>
    <property type="match status" value="1"/>
</dbReference>
<comment type="caution">
    <text evidence="8">The sequence shown here is derived from an EMBL/GenBank/DDBJ whole genome shotgun (WGS) entry which is preliminary data.</text>
</comment>
<evidence type="ECO:0000256" key="4">
    <source>
        <dbReference type="ARBA" id="ARBA00022989"/>
    </source>
</evidence>
<dbReference type="Proteomes" id="UP000024547">
    <property type="component" value="Unassembled WGS sequence"/>
</dbReference>